<dbReference type="PANTHER" id="PTHR47639">
    <property type="entry name" value="BTB/POZ DOMAIN-CONTAINING PROTEIN 18"/>
    <property type="match status" value="1"/>
</dbReference>
<dbReference type="GO" id="GO:0032968">
    <property type="term" value="P:positive regulation of transcription elongation by RNA polymerase II"/>
    <property type="evidence" value="ECO:0007669"/>
    <property type="project" value="InterPro"/>
</dbReference>
<feature type="compositionally biased region" description="Basic and acidic residues" evidence="1">
    <location>
        <begin position="1224"/>
        <end position="1234"/>
    </location>
</feature>
<feature type="compositionally biased region" description="Basic and acidic residues" evidence="1">
    <location>
        <begin position="753"/>
        <end position="764"/>
    </location>
</feature>
<comment type="caution">
    <text evidence="3">The sequence shown here is derived from an EMBL/GenBank/DDBJ whole genome shotgun (WGS) entry which is preliminary data.</text>
</comment>
<dbReference type="EMBL" id="JAVHJS010000007">
    <property type="protein sequence ID" value="KAK2852403.1"/>
    <property type="molecule type" value="Genomic_DNA"/>
</dbReference>
<accession>A0AA88SUX3</accession>
<dbReference type="Gene3D" id="3.30.710.10">
    <property type="entry name" value="Potassium Channel Kv1.1, Chain A"/>
    <property type="match status" value="1"/>
</dbReference>
<reference evidence="3" key="1">
    <citation type="submission" date="2023-08" db="EMBL/GenBank/DDBJ databases">
        <title>Pelteobagrus vachellii genome.</title>
        <authorList>
            <person name="Liu H."/>
        </authorList>
    </citation>
    <scope>NUCLEOTIDE SEQUENCE</scope>
    <source>
        <strain evidence="3">PRFRI_2022a</strain>
        <tissue evidence="3">Muscle</tissue>
    </source>
</reference>
<dbReference type="PANTHER" id="PTHR47639:SF1">
    <property type="entry name" value="BTB_POZ DOMAIN-CONTAINING PROTEIN 18"/>
    <property type="match status" value="1"/>
</dbReference>
<evidence type="ECO:0000313" key="3">
    <source>
        <dbReference type="EMBL" id="KAK2852403.1"/>
    </source>
</evidence>
<feature type="compositionally biased region" description="Polar residues" evidence="1">
    <location>
        <begin position="332"/>
        <end position="344"/>
    </location>
</feature>
<organism evidence="3 4">
    <name type="scientific">Tachysurus vachellii</name>
    <name type="common">Darkbarbel catfish</name>
    <name type="synonym">Pelteobagrus vachellii</name>
    <dbReference type="NCBI Taxonomy" id="175792"/>
    <lineage>
        <taxon>Eukaryota</taxon>
        <taxon>Metazoa</taxon>
        <taxon>Chordata</taxon>
        <taxon>Craniata</taxon>
        <taxon>Vertebrata</taxon>
        <taxon>Euteleostomi</taxon>
        <taxon>Actinopterygii</taxon>
        <taxon>Neopterygii</taxon>
        <taxon>Teleostei</taxon>
        <taxon>Ostariophysi</taxon>
        <taxon>Siluriformes</taxon>
        <taxon>Bagridae</taxon>
        <taxon>Tachysurus</taxon>
    </lineage>
</organism>
<feature type="compositionally biased region" description="Polar residues" evidence="1">
    <location>
        <begin position="312"/>
        <end position="322"/>
    </location>
</feature>
<name>A0AA88SUX3_TACVA</name>
<dbReference type="Proteomes" id="UP001187315">
    <property type="component" value="Unassembled WGS sequence"/>
</dbReference>
<feature type="region of interest" description="Disordered" evidence="1">
    <location>
        <begin position="683"/>
        <end position="705"/>
    </location>
</feature>
<gene>
    <name evidence="3" type="ORF">Q7C36_007604</name>
</gene>
<sequence>MTLYKLELSGFKFLQKNSMDNDGRSAPLENYLWMWRYKQPGFALRLLCELQKQQQCSLHCDIILQTDGVSIPAHSCVLSALSPVFYRAFANVPLLPVGQSRLVELEAIRAHALIKLVGFMYSGEMEGESMDEQQEVIDIACRLGFGNIMEGKENQVNRHQNKTASWRELGLQTEETEGRKIDASVQSLFEKPNFTHSGTQTDSTETHFVDSCVASEPELSIDLSDELTDVASEYNSISPDTGLAWIDEIVAHSSPKSTEALVKVHAKRQQTQKEKKRAKYLKKGDTQISLKIKLKRQKSGALWEIVSIQEESTGDGSKTCGSSGDPPMTHSLAKSSAEEQLSPSPLVTCQNLKTVTLTPPLELTTPLPSTPIRTPSETFCPIARDPSPFSSTLQMPPLSMDVSQPQESDEHIGKLLEMITGLNILPSITMEGNSSMPAHLEKLEKCAAVANSPASYCCLLGHDLGAVGSRTTSGTSEQREAGSEDLSVCRKWNLKNQTLFSNTSPSMTEKKNIDSSFTPPCPMTDIVTPKLIFGNEGLEHQNVVEMKSVLNNFFWTTDTYAWSRKQTFRGTNEDCDIQTQISRTAICNAALDNSTPIEGQCPEQIRVTDQVSLWQSSDLGQAPNSDNWADFSEMRLPSCLSPLASEAGETTGISTRNLIRPLEFSSCLSASHINLQPTVRCTSSSVQPQAPPGKTNQQNSSCTPQNVNEIHSLGVGKTLCPLKSNRDHNGVAIECKPEEKKTKMPDFKNNLRKGTEDKTPDRQMNESVDRGISTAMHNVESDNEPSRKKAKVAGYPNEDNVQCTQAGMVVDPCSAKINNIRQINNKKDISNPVISEKIDCPNAAKTRNTVSIDQKSQANMAHGQVSPLFKCKGQEACQKDVWDTKQTTSLVIKRGLGTPIQKRKCAKAQMEDLSKISELNSSPPVLNDSSSCSHHDLQLTQLRNECVARTGFKDSVKDLINECEKNNEPEMKNPFIEPEKVSPDVNLNREGDKQTQRLASLAKKTSFCDKIFHQTVFSLDTTVTQHFLPINHQRRSDLQTSDRKIRTSLPPSVICKKISEPLESDHMSAELMLDSNKRKIKDTIEERGREKCVPRTDKSDDVLDKSKVEKVDPKNSEAVSEQVESGSRNVNGCFVNRNSVREAEINLNTGLSIHEVVDVNAASRLYPIPTVRDFNNNFGTENHLQLESTTTLLHPFRPDTTMEKPKIDEQITESLSELAGSYKPTEEKTKELHPKLTGCTRTGNLEGQEGEKEENTIRKAEHVEVSRMKDSEAKLSDIEVDVLEERVQLAIGHGDEVFATSGSIGDTDEEESQISTMRLNDGQVLAIEEELNGQQVSMTEVEVMSSDEATDDMTSEMLNTEASSIPREEGPDLSSFSVDPLGSSAAFLPDLNTESAEDYSGAEEELIVDDISDSPPQLCSVVGTVCNIIQEEEDELRDEEEEEVDVTGEESN</sequence>
<feature type="compositionally biased region" description="Basic and acidic residues" evidence="1">
    <location>
        <begin position="733"/>
        <end position="746"/>
    </location>
</feature>
<evidence type="ECO:0000256" key="1">
    <source>
        <dbReference type="SAM" id="MobiDB-lite"/>
    </source>
</evidence>
<dbReference type="SUPFAM" id="SSF54695">
    <property type="entry name" value="POZ domain"/>
    <property type="match status" value="1"/>
</dbReference>
<dbReference type="InterPro" id="IPR000210">
    <property type="entry name" value="BTB/POZ_dom"/>
</dbReference>
<dbReference type="InterPro" id="IPR011333">
    <property type="entry name" value="SKP1/BTB/POZ_sf"/>
</dbReference>
<proteinExistence type="predicted"/>
<feature type="region of interest" description="Disordered" evidence="1">
    <location>
        <begin position="1357"/>
        <end position="1378"/>
    </location>
</feature>
<dbReference type="InterPro" id="IPR042915">
    <property type="entry name" value="BTBD18"/>
</dbReference>
<dbReference type="PROSITE" id="PS50097">
    <property type="entry name" value="BTB"/>
    <property type="match status" value="1"/>
</dbReference>
<protein>
    <recommendedName>
        <fullName evidence="2">BTB domain-containing protein</fullName>
    </recommendedName>
</protein>
<dbReference type="SMART" id="SM00225">
    <property type="entry name" value="BTB"/>
    <property type="match status" value="1"/>
</dbReference>
<feature type="region of interest" description="Disordered" evidence="1">
    <location>
        <begin position="733"/>
        <end position="764"/>
    </location>
</feature>
<evidence type="ECO:0000259" key="2">
    <source>
        <dbReference type="PROSITE" id="PS50097"/>
    </source>
</evidence>
<feature type="domain" description="BTB" evidence="2">
    <location>
        <begin position="60"/>
        <end position="129"/>
    </location>
</feature>
<evidence type="ECO:0000313" key="4">
    <source>
        <dbReference type="Proteomes" id="UP001187315"/>
    </source>
</evidence>
<dbReference type="Pfam" id="PF00651">
    <property type="entry name" value="BTB"/>
    <property type="match status" value="1"/>
</dbReference>
<feature type="region of interest" description="Disordered" evidence="1">
    <location>
        <begin position="312"/>
        <end position="344"/>
    </location>
</feature>
<feature type="region of interest" description="Disordered" evidence="1">
    <location>
        <begin position="1222"/>
        <end position="1255"/>
    </location>
</feature>
<keyword evidence="4" id="KW-1185">Reference proteome</keyword>
<feature type="region of interest" description="Disordered" evidence="1">
    <location>
        <begin position="1432"/>
        <end position="1452"/>
    </location>
</feature>